<evidence type="ECO:0000313" key="2">
    <source>
        <dbReference type="EMBL" id="AIF16879.1"/>
    </source>
</evidence>
<dbReference type="EMBL" id="KF901066">
    <property type="protein sequence ID" value="AIF16879.1"/>
    <property type="molecule type" value="Genomic_DNA"/>
</dbReference>
<evidence type="ECO:0000256" key="1">
    <source>
        <dbReference type="SAM" id="Phobius"/>
    </source>
</evidence>
<sequence>MGRKHREERREKREDFVAKRTQQKRKNTLLAVGILGLIGLIVGYASYEFVTMGTDTPGAPPGAGKLGDEHEHASMLVRIFGDKFDFSATTYQIKSSWIHFEESDGNTIHRHSSGVTLDYLFGTLGIGIDEDCYIFADGRQFCTNEDYSLKYFINGASVNSINDYVVQDDDRILISYGGETEAQITDQLNEVYSQIIRN</sequence>
<protein>
    <recommendedName>
        <fullName evidence="3">Protein-disulfide isomerase</fullName>
    </recommendedName>
</protein>
<dbReference type="AlphaFoldDB" id="A0A075HLX0"/>
<accession>A0A075HLX0</accession>
<keyword evidence="1" id="KW-1133">Transmembrane helix</keyword>
<keyword evidence="1" id="KW-0472">Membrane</keyword>
<organism evidence="2">
    <name type="scientific">uncultured marine thaumarchaeote KM3_75_C11</name>
    <dbReference type="NCBI Taxonomy" id="1456278"/>
    <lineage>
        <taxon>Archaea</taxon>
        <taxon>Nitrososphaerota</taxon>
        <taxon>environmental samples</taxon>
    </lineage>
</organism>
<reference evidence="2" key="1">
    <citation type="journal article" date="2014" name="Genome Biol. Evol.">
        <title>Pangenome evidence for extensive interdomain horizontal transfer affecting lineage core and shell genes in uncultured planktonic thaumarchaeota and euryarchaeota.</title>
        <authorList>
            <person name="Deschamps P."/>
            <person name="Zivanovic Y."/>
            <person name="Moreira D."/>
            <person name="Rodriguez-Valera F."/>
            <person name="Lopez-Garcia P."/>
        </authorList>
    </citation>
    <scope>NUCLEOTIDE SEQUENCE</scope>
</reference>
<evidence type="ECO:0008006" key="3">
    <source>
        <dbReference type="Google" id="ProtNLM"/>
    </source>
</evidence>
<keyword evidence="1" id="KW-0812">Transmembrane</keyword>
<feature type="transmembrane region" description="Helical" evidence="1">
    <location>
        <begin position="29"/>
        <end position="47"/>
    </location>
</feature>
<name>A0A075HLX0_9ARCH</name>
<proteinExistence type="predicted"/>